<organism evidence="2 3">
    <name type="scientific">Saccoglossus kowalevskii</name>
    <name type="common">Acorn worm</name>
    <dbReference type="NCBI Taxonomy" id="10224"/>
    <lineage>
        <taxon>Eukaryota</taxon>
        <taxon>Metazoa</taxon>
        <taxon>Hemichordata</taxon>
        <taxon>Enteropneusta</taxon>
        <taxon>Harrimaniidae</taxon>
        <taxon>Saccoglossus</taxon>
    </lineage>
</organism>
<evidence type="ECO:0000259" key="1">
    <source>
        <dbReference type="Pfam" id="PF00144"/>
    </source>
</evidence>
<protein>
    <submittedName>
        <fullName evidence="3">Beta-lactamase domain-containing protein 2-like</fullName>
    </submittedName>
</protein>
<proteinExistence type="predicted"/>
<dbReference type="Proteomes" id="UP000694865">
    <property type="component" value="Unplaced"/>
</dbReference>
<gene>
    <name evidence="3" type="primary">LOC102805894</name>
</gene>
<dbReference type="PANTHER" id="PTHR43319:SF3">
    <property type="entry name" value="BETA-LACTAMASE-RELATED DOMAIN-CONTAINING PROTEIN"/>
    <property type="match status" value="1"/>
</dbReference>
<dbReference type="RefSeq" id="XP_006816556.1">
    <property type="nucleotide sequence ID" value="XM_006816493.1"/>
</dbReference>
<dbReference type="InterPro" id="IPR052907">
    <property type="entry name" value="Beta-lactamase/esterase"/>
</dbReference>
<dbReference type="Gene3D" id="3.40.710.10">
    <property type="entry name" value="DD-peptidase/beta-lactamase superfamily"/>
    <property type="match status" value="1"/>
</dbReference>
<keyword evidence="2" id="KW-1185">Reference proteome</keyword>
<dbReference type="Pfam" id="PF00144">
    <property type="entry name" value="Beta-lactamase"/>
    <property type="match status" value="1"/>
</dbReference>
<evidence type="ECO:0000313" key="2">
    <source>
        <dbReference type="Proteomes" id="UP000694865"/>
    </source>
</evidence>
<dbReference type="GeneID" id="102805894"/>
<sequence>MSTVYSTTKSVAAICVAMAVDRGYLDYDQKVSHYWPDFAQNGKEDITLKQLVNHEAGLAVPYVHPDITTVRDTDKLFKLLAKTTPTWEPGTAHGYHAITYGWFLSGVLRHADPKHRTIGQFFKEEVADVFGIDFYIGLPKEEYYRVARLQHPGMPAFMKQIFNSKYRLVMQDLIFRPNSLSNRAFIYTDLFGPDERQNTYSLQSLEIPSATGIGTARALAKLYAILNNGGEWEGKRLLSSELVKKFTECNEYRVDEILHTKRDYCHGMTSKQPYESFRVFGHEGHGGQGAYFDPFTNLSLAYTTTKLSAYGMGDDARYLALVKSTYDSIKNMEKEKIKK</sequence>
<dbReference type="PANTHER" id="PTHR43319">
    <property type="entry name" value="BETA-LACTAMASE-RELATED"/>
    <property type="match status" value="1"/>
</dbReference>
<reference evidence="3" key="1">
    <citation type="submission" date="2025-08" db="UniProtKB">
        <authorList>
            <consortium name="RefSeq"/>
        </authorList>
    </citation>
    <scope>IDENTIFICATION</scope>
    <source>
        <tissue evidence="3">Testes</tissue>
    </source>
</reference>
<accession>A0ABM0M965</accession>
<name>A0ABM0M965_SACKO</name>
<feature type="domain" description="Beta-lactamase-related" evidence="1">
    <location>
        <begin position="4"/>
        <end position="319"/>
    </location>
</feature>
<dbReference type="InterPro" id="IPR012338">
    <property type="entry name" value="Beta-lactam/transpept-like"/>
</dbReference>
<evidence type="ECO:0000313" key="3">
    <source>
        <dbReference type="RefSeq" id="XP_006816556.1"/>
    </source>
</evidence>
<dbReference type="InterPro" id="IPR001466">
    <property type="entry name" value="Beta-lactam-related"/>
</dbReference>
<dbReference type="SUPFAM" id="SSF56601">
    <property type="entry name" value="beta-lactamase/transpeptidase-like"/>
    <property type="match status" value="1"/>
</dbReference>